<evidence type="ECO:0000313" key="2">
    <source>
        <dbReference type="EMBL" id="KAG5325365.1"/>
    </source>
</evidence>
<evidence type="ECO:0000313" key="3">
    <source>
        <dbReference type="Proteomes" id="UP000668214"/>
    </source>
</evidence>
<dbReference type="GO" id="GO:0005737">
    <property type="term" value="C:cytoplasm"/>
    <property type="evidence" value="ECO:0007669"/>
    <property type="project" value="TreeGrafter"/>
</dbReference>
<feature type="non-terminal residue" evidence="2">
    <location>
        <position position="1"/>
    </location>
</feature>
<dbReference type="PANTHER" id="PTHR21255:SF7">
    <property type="entry name" value="DYNEIN LIGHT CHAIN TCTEX-TYPE PROTEIN 2B"/>
    <property type="match status" value="1"/>
</dbReference>
<comment type="similarity">
    <text evidence="1">Belongs to the dynein light chain Tctex-type family.</text>
</comment>
<reference evidence="2" key="1">
    <citation type="submission" date="2020-02" db="EMBL/GenBank/DDBJ databases">
        <title>Relaxed selection underlies rapid genomic changes in the transitions from sociality to social parasitism in ants.</title>
        <authorList>
            <person name="Bi X."/>
        </authorList>
    </citation>
    <scope>NUCLEOTIDE SEQUENCE</scope>
    <source>
        <strain evidence="2">BGI-DK2014c</strain>
        <tissue evidence="2">Whole body</tissue>
    </source>
</reference>
<name>A0A836JU78_9HYME</name>
<feature type="non-terminal residue" evidence="2">
    <location>
        <position position="194"/>
    </location>
</feature>
<gene>
    <name evidence="2" type="primary">Tcte3</name>
    <name evidence="2" type="ORF">G6Z78_0002625</name>
</gene>
<dbReference type="Pfam" id="PF03645">
    <property type="entry name" value="Tctex-1"/>
    <property type="match status" value="1"/>
</dbReference>
<sequence>MRVRALRSTPLRTIQQLLLPETLVKRPTVRKVLDAYLTKMHPSSVLQKRERIVECKSLRIEAEFWNCRSNLLLSQAQKYQNSYRMQSQNPFKIDLVEKIVKSVMNNRLDEVAYDDAEATKLCGDIAAEIRRRVKKLNFDRHKITVTVTIIEKASQSVKTTLGFLWDSERDKYSAFSFEGRTFHAQCSVFSIYYE</sequence>
<dbReference type="InterPro" id="IPR005334">
    <property type="entry name" value="Tctex-1-like"/>
</dbReference>
<dbReference type="PANTHER" id="PTHR21255">
    <property type="entry name" value="T-COMPLEX-ASSOCIATED-TESTIS-EXPRESSED 1/ DYNEIN LIGHT CHAIN"/>
    <property type="match status" value="1"/>
</dbReference>
<keyword evidence="3" id="KW-1185">Reference proteome</keyword>
<dbReference type="EMBL" id="JAANIA010000276">
    <property type="protein sequence ID" value="KAG5325365.1"/>
    <property type="molecule type" value="Genomic_DNA"/>
</dbReference>
<dbReference type="Proteomes" id="UP000668214">
    <property type="component" value="Unassembled WGS sequence"/>
</dbReference>
<comment type="caution">
    <text evidence="2">The sequence shown here is derived from an EMBL/GenBank/DDBJ whole genome shotgun (WGS) entry which is preliminary data.</text>
</comment>
<protein>
    <submittedName>
        <fullName evidence="2">TC1D3 protein</fullName>
    </submittedName>
</protein>
<dbReference type="AlphaFoldDB" id="A0A836JU78"/>
<accession>A0A836JU78</accession>
<dbReference type="GO" id="GO:0045505">
    <property type="term" value="F:dynein intermediate chain binding"/>
    <property type="evidence" value="ECO:0007669"/>
    <property type="project" value="TreeGrafter"/>
</dbReference>
<evidence type="ECO:0000256" key="1">
    <source>
        <dbReference type="ARBA" id="ARBA00005361"/>
    </source>
</evidence>
<dbReference type="InterPro" id="IPR038586">
    <property type="entry name" value="Tctex-1-like_sf"/>
</dbReference>
<dbReference type="GO" id="GO:0007018">
    <property type="term" value="P:microtubule-based movement"/>
    <property type="evidence" value="ECO:0007669"/>
    <property type="project" value="TreeGrafter"/>
</dbReference>
<dbReference type="GO" id="GO:0005868">
    <property type="term" value="C:cytoplasmic dynein complex"/>
    <property type="evidence" value="ECO:0007669"/>
    <property type="project" value="TreeGrafter"/>
</dbReference>
<dbReference type="Gene3D" id="3.30.1140.40">
    <property type="entry name" value="Tctex-1"/>
    <property type="match status" value="1"/>
</dbReference>
<organism evidence="2 3">
    <name type="scientific">Pseudoatta argentina</name>
    <dbReference type="NCBI Taxonomy" id="621737"/>
    <lineage>
        <taxon>Eukaryota</taxon>
        <taxon>Metazoa</taxon>
        <taxon>Ecdysozoa</taxon>
        <taxon>Arthropoda</taxon>
        <taxon>Hexapoda</taxon>
        <taxon>Insecta</taxon>
        <taxon>Pterygota</taxon>
        <taxon>Neoptera</taxon>
        <taxon>Endopterygota</taxon>
        <taxon>Hymenoptera</taxon>
        <taxon>Apocrita</taxon>
        <taxon>Aculeata</taxon>
        <taxon>Formicoidea</taxon>
        <taxon>Formicidae</taxon>
        <taxon>Myrmicinae</taxon>
        <taxon>Pseudoatta</taxon>
    </lineage>
</organism>
<dbReference type="CDD" id="cd21451">
    <property type="entry name" value="DLC-like_TCTEX1D"/>
    <property type="match status" value="1"/>
</dbReference>
<proteinExistence type="inferred from homology"/>